<gene>
    <name evidence="1" type="ORF">Q8W38_18050</name>
</gene>
<protein>
    <submittedName>
        <fullName evidence="1">Uncharacterized protein</fullName>
    </submittedName>
</protein>
<proteinExistence type="predicted"/>
<feature type="non-terminal residue" evidence="1">
    <location>
        <position position="1"/>
    </location>
</feature>
<evidence type="ECO:0000313" key="1">
    <source>
        <dbReference type="EMBL" id="MDP2491258.1"/>
    </source>
</evidence>
<evidence type="ECO:0000313" key="2">
    <source>
        <dbReference type="Proteomes" id="UP001177883"/>
    </source>
</evidence>
<name>A0ABD5AE00_VIBSP</name>
<dbReference type="EMBL" id="JAUYVK010000021">
    <property type="protein sequence ID" value="MDP2491258.1"/>
    <property type="molecule type" value="Genomic_DNA"/>
</dbReference>
<comment type="caution">
    <text evidence="1">The sequence shown here is derived from an EMBL/GenBank/DDBJ whole genome shotgun (WGS) entry which is preliminary data.</text>
</comment>
<organism evidence="1 2">
    <name type="scientific">Vibrio splendidus</name>
    <dbReference type="NCBI Taxonomy" id="29497"/>
    <lineage>
        <taxon>Bacteria</taxon>
        <taxon>Pseudomonadati</taxon>
        <taxon>Pseudomonadota</taxon>
        <taxon>Gammaproteobacteria</taxon>
        <taxon>Vibrionales</taxon>
        <taxon>Vibrionaceae</taxon>
        <taxon>Vibrio</taxon>
    </lineage>
</organism>
<reference evidence="1" key="1">
    <citation type="submission" date="2023-07" db="EMBL/GenBank/DDBJ databases">
        <title>Genome content predicts the carbon catabolic preferences of heterotrophic bacteria.</title>
        <authorList>
            <person name="Gralka M."/>
        </authorList>
    </citation>
    <scope>NUCLEOTIDE SEQUENCE</scope>
    <source>
        <strain evidence="1">6E03</strain>
    </source>
</reference>
<sequence>RLGRVAMQRIANPWTSVRLREAPPLFRKPDQKWSGFFTSAGKWFWFLNAFLLPFQIEERP</sequence>
<dbReference type="Proteomes" id="UP001177883">
    <property type="component" value="Unassembled WGS sequence"/>
</dbReference>
<dbReference type="AlphaFoldDB" id="A0ABD5AE00"/>
<dbReference type="RefSeq" id="WP_305375137.1">
    <property type="nucleotide sequence ID" value="NZ_JAUYVK010000021.1"/>
</dbReference>
<accession>A0ABD5AE00</accession>